<dbReference type="AlphaFoldDB" id="A0AAD8BHE3"/>
<reference evidence="2" key="1">
    <citation type="journal article" date="2023" name="PLoS Negl. Trop. Dis.">
        <title>A genome sequence for Biomphalaria pfeifferi, the major vector snail for the human-infecting parasite Schistosoma mansoni.</title>
        <authorList>
            <person name="Bu L."/>
            <person name="Lu L."/>
            <person name="Laidemitt M.R."/>
            <person name="Zhang S.M."/>
            <person name="Mutuku M."/>
            <person name="Mkoji G."/>
            <person name="Steinauer M."/>
            <person name="Loker E.S."/>
        </authorList>
    </citation>
    <scope>NUCLEOTIDE SEQUENCE</scope>
    <source>
        <strain evidence="2">KasaAsao</strain>
    </source>
</reference>
<protein>
    <submittedName>
        <fullName evidence="2">Uncharacterized protein</fullName>
    </submittedName>
</protein>
<keyword evidence="1" id="KW-1133">Transmembrane helix</keyword>
<comment type="caution">
    <text evidence="2">The sequence shown here is derived from an EMBL/GenBank/DDBJ whole genome shotgun (WGS) entry which is preliminary data.</text>
</comment>
<accession>A0AAD8BHE3</accession>
<evidence type="ECO:0000256" key="1">
    <source>
        <dbReference type="SAM" id="Phobius"/>
    </source>
</evidence>
<proteinExistence type="predicted"/>
<gene>
    <name evidence="2" type="ORF">Bpfe_016514</name>
</gene>
<keyword evidence="1" id="KW-0472">Membrane</keyword>
<dbReference type="EMBL" id="JASAOG010000081">
    <property type="protein sequence ID" value="KAK0054023.1"/>
    <property type="molecule type" value="Genomic_DNA"/>
</dbReference>
<keyword evidence="3" id="KW-1185">Reference proteome</keyword>
<feature type="transmembrane region" description="Helical" evidence="1">
    <location>
        <begin position="6"/>
        <end position="24"/>
    </location>
</feature>
<name>A0AAD8BHE3_BIOPF</name>
<keyword evidence="1" id="KW-0812">Transmembrane</keyword>
<dbReference type="Proteomes" id="UP001233172">
    <property type="component" value="Unassembled WGS sequence"/>
</dbReference>
<sequence length="210" mass="23986">MYTRDVFAYFAILTVAMIAAFPTIQENFLRDQVRSAIREGQSLKSTCDVYTQQIRRVLTASELDYLESETIPTLPSMAQHLNMSMDNTMSRLLHRTVHNMTLLLSTADMLVHTKVLNQIQFNALITEAENVKTIFFNLRTAVKERLSSEEWALDLALSLADSELHDSLEAELQDADIPTDRKGTNMVELLIVRQFQEQISPLISMLVNYL</sequence>
<reference evidence="2" key="2">
    <citation type="submission" date="2023-04" db="EMBL/GenBank/DDBJ databases">
        <authorList>
            <person name="Bu L."/>
            <person name="Lu L."/>
            <person name="Laidemitt M.R."/>
            <person name="Zhang S.M."/>
            <person name="Mutuku M."/>
            <person name="Mkoji G."/>
            <person name="Steinauer M."/>
            <person name="Loker E.S."/>
        </authorList>
    </citation>
    <scope>NUCLEOTIDE SEQUENCE</scope>
    <source>
        <strain evidence="2">KasaAsao</strain>
        <tissue evidence="2">Whole Snail</tissue>
    </source>
</reference>
<organism evidence="2 3">
    <name type="scientific">Biomphalaria pfeifferi</name>
    <name type="common">Bloodfluke planorb</name>
    <name type="synonym">Freshwater snail</name>
    <dbReference type="NCBI Taxonomy" id="112525"/>
    <lineage>
        <taxon>Eukaryota</taxon>
        <taxon>Metazoa</taxon>
        <taxon>Spiralia</taxon>
        <taxon>Lophotrochozoa</taxon>
        <taxon>Mollusca</taxon>
        <taxon>Gastropoda</taxon>
        <taxon>Heterobranchia</taxon>
        <taxon>Euthyneura</taxon>
        <taxon>Panpulmonata</taxon>
        <taxon>Hygrophila</taxon>
        <taxon>Lymnaeoidea</taxon>
        <taxon>Planorbidae</taxon>
        <taxon>Biomphalaria</taxon>
    </lineage>
</organism>
<evidence type="ECO:0000313" key="2">
    <source>
        <dbReference type="EMBL" id="KAK0054023.1"/>
    </source>
</evidence>
<evidence type="ECO:0000313" key="3">
    <source>
        <dbReference type="Proteomes" id="UP001233172"/>
    </source>
</evidence>